<evidence type="ECO:0000256" key="1">
    <source>
        <dbReference type="SAM" id="MobiDB-lite"/>
    </source>
</evidence>
<accession>Q9H760</accession>
<gene>
    <name evidence="3" type="ORF">hCG_2004095</name>
</gene>
<name>Q9H760_HUMAN</name>
<reference evidence="3" key="2">
    <citation type="journal article" date="2001" name="Science">
        <title>The sequence of the human genome.</title>
        <authorList>
            <person name="Venter J.C."/>
            <person name="Adams M.D."/>
            <person name="Myers E.W."/>
            <person name="Li P.W."/>
            <person name="Mural R.J."/>
            <person name="Sutton G.G."/>
            <person name="Smith H.O."/>
            <person name="Yandell M."/>
            <person name="Evans C.A."/>
            <person name="Holt R.A."/>
            <person name="Gocayne J.D."/>
            <person name="Amanatides P."/>
            <person name="Ballew R.M."/>
            <person name="Huson D.H."/>
            <person name="Wortman J.R."/>
            <person name="Zhang Q."/>
            <person name="Kodira C.D."/>
            <person name="Zheng X.H."/>
            <person name="Chen L."/>
            <person name="Skupski M."/>
            <person name="Subramanian G."/>
            <person name="Thomas P.D."/>
            <person name="Zhang J."/>
            <person name="Gabor Miklos G.L."/>
            <person name="Nelson C."/>
            <person name="Broder S."/>
            <person name="Clark A.G."/>
            <person name="Nadeau J."/>
            <person name="McKusick V.A."/>
            <person name="Zinder N."/>
            <person name="Levine A.J."/>
            <person name="Roberts R.J."/>
            <person name="Simon M."/>
            <person name="Slayman C."/>
            <person name="Hunkapiller M."/>
            <person name="Bolanos R."/>
            <person name="Delcher A."/>
            <person name="Dew I."/>
            <person name="Fasulo D."/>
            <person name="Flanigan M."/>
            <person name="Florea L."/>
            <person name="Halpern A."/>
            <person name="Hannenhalli S."/>
            <person name="Kravitz S."/>
            <person name="Levy S."/>
            <person name="Mobarry C."/>
            <person name="Reinert K."/>
            <person name="Remington K."/>
            <person name="Abu-Threideh J."/>
            <person name="Beasley E."/>
            <person name="Biddick K."/>
            <person name="Bonazzi V."/>
            <person name="Brandon R."/>
            <person name="Cargill M."/>
            <person name="Chandramouliswaran I."/>
            <person name="Charlab R."/>
            <person name="Chaturvedi K."/>
            <person name="Deng Z."/>
            <person name="Di Francesco V."/>
            <person name="Dunn P."/>
            <person name="Eilbeck K."/>
            <person name="Evangelista C."/>
            <person name="Gabrielian A.E."/>
            <person name="Gan W."/>
            <person name="Ge W."/>
            <person name="Gong F."/>
            <person name="Gu Z."/>
            <person name="Guan P."/>
            <person name="Heiman T.J."/>
            <person name="Higgins M.E."/>
            <person name="Ji R.R."/>
            <person name="Ke Z."/>
            <person name="Ketchum K.A."/>
            <person name="Lai Z."/>
            <person name="Lei Y."/>
            <person name="Li Z."/>
            <person name="Li J."/>
            <person name="Liang Y."/>
            <person name="Lin X."/>
            <person name="Lu F."/>
            <person name="Merkulov G.V."/>
            <person name="Milshina N."/>
            <person name="Moore H.M."/>
            <person name="Naik A.K."/>
            <person name="Narayan V.A."/>
            <person name="Neelam B."/>
            <person name="Nusskern D."/>
            <person name="Rusch D.B."/>
            <person name="Salzberg S."/>
            <person name="Shao W."/>
            <person name="Shue B."/>
            <person name="Sun J."/>
            <person name="Wang Z."/>
            <person name="Wang A."/>
            <person name="Wang X."/>
            <person name="Wang J."/>
            <person name="Wei M."/>
            <person name="Wides R."/>
            <person name="Xiao C."/>
            <person name="Yan C."/>
            <person name="Yao A."/>
            <person name="Ye J."/>
            <person name="Zhan M."/>
            <person name="Zhang W."/>
            <person name="Zhang H."/>
            <person name="Zhao Q."/>
            <person name="Zheng L."/>
            <person name="Zhong F."/>
            <person name="Zhong W."/>
            <person name="Zhu S."/>
            <person name="Zhao S."/>
            <person name="Gilbert D."/>
            <person name="Baumhueter S."/>
            <person name="Spier G."/>
            <person name="Carter C."/>
            <person name="Cravchik A."/>
            <person name="Woodage T."/>
            <person name="Ali F."/>
            <person name="An H."/>
            <person name="Awe A."/>
            <person name="Baldwin D."/>
            <person name="Baden H."/>
            <person name="Barnstead M."/>
            <person name="Barrow I."/>
            <person name="Beeson K."/>
            <person name="Busam D."/>
            <person name="Carver A."/>
            <person name="Center A."/>
            <person name="Cheng M.L."/>
            <person name="Curry L."/>
            <person name="Danaher S."/>
            <person name="Davenport L."/>
            <person name="Desilets R."/>
            <person name="Dietz S."/>
            <person name="Dodson K."/>
            <person name="Doup L."/>
            <person name="Ferriera S."/>
            <person name="Garg N."/>
            <person name="Gluecksmann A."/>
            <person name="Hart B."/>
            <person name="Haynes J."/>
            <person name="Haynes C."/>
            <person name="Heiner C."/>
            <person name="Hladun S."/>
            <person name="Hostin D."/>
            <person name="Houck J."/>
            <person name="Howland T."/>
            <person name="Ibegwam C."/>
            <person name="Johnson J."/>
            <person name="Kalush F."/>
            <person name="Kline L."/>
            <person name="Koduru S."/>
            <person name="Love A."/>
            <person name="Mann F."/>
            <person name="May D."/>
            <person name="McCawley S."/>
            <person name="McIntosh T."/>
            <person name="McMullen I."/>
            <person name="Moy M."/>
            <person name="Moy L."/>
            <person name="Murphy B."/>
            <person name="Nelson K."/>
            <person name="Pfannkoch C."/>
            <person name="Pratts E."/>
            <person name="Puri V."/>
            <person name="Qureshi H."/>
            <person name="Reardon M."/>
            <person name="Rodriguez R."/>
            <person name="Rogers Y.H."/>
            <person name="Romblad D."/>
            <person name="Ruhfel B."/>
            <person name="Scott R."/>
            <person name="Sitter C."/>
            <person name="Smallwood M."/>
            <person name="Stewart E."/>
            <person name="Strong R."/>
            <person name="Suh E."/>
            <person name="Thomas R."/>
            <person name="Tint N.N."/>
            <person name="Tse S."/>
            <person name="Vech C."/>
            <person name="Wang G."/>
            <person name="Wetter J."/>
            <person name="Williams S."/>
            <person name="Williams M."/>
            <person name="Windsor S."/>
            <person name="Winn-Deen E."/>
            <person name="Wolfe K."/>
            <person name="Zaveri J."/>
            <person name="Zaveri K."/>
            <person name="Abril J.F."/>
            <person name="Guigo R."/>
            <person name="Campbell M.J."/>
            <person name="Sjolander K.V."/>
            <person name="Karlak B."/>
            <person name="Kejariwal A."/>
            <person name="Mi H."/>
            <person name="Lazareva B."/>
            <person name="Hatton T."/>
            <person name="Narechania A."/>
            <person name="Diemer K."/>
            <person name="Muruganujan A."/>
            <person name="Guo N."/>
            <person name="Sato S."/>
            <person name="Bafna V."/>
            <person name="Istrail S."/>
            <person name="Lippert R."/>
            <person name="Schwartz R."/>
            <person name="Walenz B."/>
            <person name="Yooseph S."/>
            <person name="Allen D."/>
            <person name="Basu A."/>
            <person name="Baxendale J."/>
            <person name="Blick L."/>
            <person name="Caminha M."/>
            <person name="Carnes-Stine J."/>
            <person name="Caulk P."/>
            <person name="Chiang Y.H."/>
            <person name="Coyne M."/>
            <person name="Dahlke C."/>
            <person name="Mays A."/>
            <person name="Dombroski M."/>
            <person name="Donnelly M."/>
            <person name="Ely D."/>
            <person name="Esparham S."/>
            <person name="Fosler C."/>
            <person name="Gire H."/>
            <person name="Glanowski S."/>
            <person name="Glasser K."/>
            <person name="Glodek A."/>
            <person name="Gorokhov M."/>
            <person name="Graham K."/>
            <person name="Gropman B."/>
            <person name="Harris M."/>
            <person name="Heil J."/>
            <person name="Henderson S."/>
            <person name="Hoover J."/>
            <person name="Jennings D."/>
            <person name="Jordan C."/>
            <person name="Jordan J."/>
            <person name="Kasha J."/>
            <person name="Kagan L."/>
            <person name="Kraft C."/>
            <person name="Levitsky A."/>
            <person name="Lewis M."/>
            <person name="Liu X."/>
            <person name="Lopez J."/>
            <person name="Ma D."/>
            <person name="Majoros W."/>
            <person name="McDaniel J."/>
            <person name="Murphy S."/>
            <person name="Newman M."/>
            <person name="Nguyen T."/>
            <person name="Nguyen N."/>
            <person name="Nodell M."/>
            <person name="Pan S."/>
            <person name="Peck J."/>
            <person name="Peterson M."/>
            <person name="Rowe W."/>
            <person name="Sanders R."/>
            <person name="Scott J."/>
            <person name="Simpson M."/>
            <person name="Smith T."/>
            <person name="Sprague A."/>
            <person name="Stockwell T."/>
            <person name="Turner R."/>
            <person name="Venter E."/>
            <person name="Wang M."/>
            <person name="Wen M."/>
            <person name="Wu D."/>
            <person name="Wu M."/>
            <person name="Xia A."/>
            <person name="Zandieh A."/>
            <person name="Zhu X."/>
        </authorList>
    </citation>
    <scope>NUCLEOTIDE SEQUENCE</scope>
</reference>
<reference evidence="2" key="1">
    <citation type="submission" date="2000-08" db="EMBL/GenBank/DDBJ databases">
        <title>NEDO human cDNA sequencing project.</title>
        <authorList>
            <person name="Kawabata A."/>
            <person name="Hikiji T."/>
            <person name="Kobatake N."/>
            <person name="Inagaki H."/>
            <person name="Ikema Y."/>
            <person name="Okamoto S."/>
            <person name="Okitani R."/>
            <person name="Ota T."/>
            <person name="Suzuki Y."/>
            <person name="Obayashi M."/>
            <person name="Nishi T."/>
            <person name="Shibahara T."/>
            <person name="Tanaka T."/>
            <person name="Nakamura Y."/>
            <person name="Isogai T."/>
            <person name="Sugano S."/>
        </authorList>
    </citation>
    <scope>NUCLEOTIDE SEQUENCE</scope>
    <source>
        <tissue evidence="2">Colon</tissue>
    </source>
</reference>
<sequence>MEKLGPQLSSGAWNQGPLPSRDPNAPVLPGPPGSPNSPTYLGRRHHPERRDLGLGAWVARIVRGWRERGRGVGPGRLGWPSIPPPCSPHSPIPRTAEQGEAGLEAIAGALQPQLVVHLCVDVLQRWQRRAVWVAVVPAHQGQAPQEQALVDLGTEAQLSGHRGLNGSSELMWLASPERIPAVYQAWGHSDDQDRPCPHRH</sequence>
<feature type="region of interest" description="Disordered" evidence="1">
    <location>
        <begin position="1"/>
        <end position="46"/>
    </location>
</feature>
<feature type="compositionally biased region" description="Pro residues" evidence="1">
    <location>
        <begin position="26"/>
        <end position="35"/>
    </location>
</feature>
<dbReference type="AlphaFoldDB" id="Q9H760"/>
<reference evidence="3" key="3">
    <citation type="submission" date="2005-09" db="EMBL/GenBank/DDBJ databases">
        <authorList>
            <person name="Mural R.J."/>
            <person name="Istrail S."/>
            <person name="Sutton G."/>
            <person name="Florea L."/>
            <person name="Halpern A.L."/>
            <person name="Mobarry C.M."/>
            <person name="Lippert R."/>
            <person name="Walenz B."/>
            <person name="Shatkay H."/>
            <person name="Dew I."/>
            <person name="Miller J.R."/>
            <person name="Flanigan M.J."/>
            <person name="Edwards N.J."/>
            <person name="Bolanos R."/>
            <person name="Fasulo D."/>
            <person name="Halldorsson B.V."/>
            <person name="Hannenhalli S."/>
            <person name="Turner R."/>
            <person name="Yooseph S."/>
            <person name="Lu F."/>
            <person name="Nusskern D.R."/>
            <person name="Shue B.C."/>
            <person name="Zheng X.H."/>
            <person name="Zhong F."/>
            <person name="Delcher A.L."/>
            <person name="Huson D.H."/>
            <person name="Kravitz S.A."/>
            <person name="Mouchard L."/>
            <person name="Reinert K."/>
            <person name="Remington K.A."/>
            <person name="Clark A.G."/>
            <person name="Waterman M.S."/>
            <person name="Eichler E.E."/>
            <person name="Adams M.D."/>
            <person name="Hunkapiller M.W."/>
            <person name="Myers E.W."/>
            <person name="Venter J.C."/>
        </authorList>
    </citation>
    <scope>NUCLEOTIDE SEQUENCE</scope>
</reference>
<proteinExistence type="evidence at transcript level"/>
<dbReference type="EMBL" id="AK024930">
    <property type="protein sequence ID" value="BAB15038.1"/>
    <property type="molecule type" value="mRNA"/>
</dbReference>
<evidence type="ECO:0000313" key="3">
    <source>
        <dbReference type="EMBL" id="EAW69234.1"/>
    </source>
</evidence>
<protein>
    <submittedName>
        <fullName evidence="3">HCG2004095</fullName>
    </submittedName>
    <submittedName>
        <fullName evidence="2">cDNA: FLJ21277 fis, clone COL01831</fullName>
    </submittedName>
</protein>
<organism evidence="2">
    <name type="scientific">Homo sapiens</name>
    <name type="common">Human</name>
    <dbReference type="NCBI Taxonomy" id="9606"/>
    <lineage>
        <taxon>Eukaryota</taxon>
        <taxon>Metazoa</taxon>
        <taxon>Chordata</taxon>
        <taxon>Craniata</taxon>
        <taxon>Vertebrata</taxon>
        <taxon>Euteleostomi</taxon>
        <taxon>Mammalia</taxon>
        <taxon>Eutheria</taxon>
        <taxon>Euarchontoglires</taxon>
        <taxon>Primates</taxon>
        <taxon>Haplorrhini</taxon>
        <taxon>Catarrhini</taxon>
        <taxon>Hominidae</taxon>
        <taxon>Homo</taxon>
    </lineage>
</organism>
<dbReference type="EMBL" id="CH471139">
    <property type="protein sequence ID" value="EAW69234.1"/>
    <property type="molecule type" value="Genomic_DNA"/>
</dbReference>
<evidence type="ECO:0000313" key="2">
    <source>
        <dbReference type="EMBL" id="BAB15038.1"/>
    </source>
</evidence>